<evidence type="ECO:0000313" key="3">
    <source>
        <dbReference type="Proteomes" id="UP000055024"/>
    </source>
</evidence>
<evidence type="ECO:0000256" key="1">
    <source>
        <dbReference type="SAM" id="SignalP"/>
    </source>
</evidence>
<keyword evidence="1" id="KW-0732">Signal</keyword>
<evidence type="ECO:0000313" key="2">
    <source>
        <dbReference type="EMBL" id="KRZ07339.1"/>
    </source>
</evidence>
<dbReference type="Proteomes" id="UP000055024">
    <property type="component" value="Unassembled WGS sequence"/>
</dbReference>
<sequence>MKHKLVFHLLSKLSLPLLSVNNNCALSEGSLPGSDNETYGCNSAFLIVQHSEKTKNCFDCEYKKHSIAIFAICSSEIELI</sequence>
<accession>A0A0V1H9W8</accession>
<keyword evidence="3" id="KW-1185">Reference proteome</keyword>
<gene>
    <name evidence="2" type="ORF">T11_13519</name>
</gene>
<evidence type="ECO:0008006" key="4">
    <source>
        <dbReference type="Google" id="ProtNLM"/>
    </source>
</evidence>
<feature type="signal peptide" evidence="1">
    <location>
        <begin position="1"/>
        <end position="19"/>
    </location>
</feature>
<organism evidence="2 3">
    <name type="scientific">Trichinella zimbabwensis</name>
    <dbReference type="NCBI Taxonomy" id="268475"/>
    <lineage>
        <taxon>Eukaryota</taxon>
        <taxon>Metazoa</taxon>
        <taxon>Ecdysozoa</taxon>
        <taxon>Nematoda</taxon>
        <taxon>Enoplea</taxon>
        <taxon>Dorylaimia</taxon>
        <taxon>Trichinellida</taxon>
        <taxon>Trichinellidae</taxon>
        <taxon>Trichinella</taxon>
    </lineage>
</organism>
<protein>
    <recommendedName>
        <fullName evidence="4">Secreted protein</fullName>
    </recommendedName>
</protein>
<name>A0A0V1H9W8_9BILA</name>
<dbReference type="AlphaFoldDB" id="A0A0V1H9W8"/>
<reference evidence="2 3" key="1">
    <citation type="submission" date="2015-01" db="EMBL/GenBank/DDBJ databases">
        <title>Evolution of Trichinella species and genotypes.</title>
        <authorList>
            <person name="Korhonen P.K."/>
            <person name="Edoardo P."/>
            <person name="Giuseppe L.R."/>
            <person name="Gasser R.B."/>
        </authorList>
    </citation>
    <scope>NUCLEOTIDE SEQUENCE [LARGE SCALE GENOMIC DNA]</scope>
    <source>
        <strain evidence="2">ISS1029</strain>
    </source>
</reference>
<comment type="caution">
    <text evidence="2">The sequence shown here is derived from an EMBL/GenBank/DDBJ whole genome shotgun (WGS) entry which is preliminary data.</text>
</comment>
<dbReference type="EMBL" id="JYDP01000103">
    <property type="protein sequence ID" value="KRZ07339.1"/>
    <property type="molecule type" value="Genomic_DNA"/>
</dbReference>
<feature type="chain" id="PRO_5006878976" description="Secreted protein" evidence="1">
    <location>
        <begin position="20"/>
        <end position="80"/>
    </location>
</feature>
<proteinExistence type="predicted"/>